<dbReference type="OrthoDB" id="9405867at2"/>
<dbReference type="RefSeq" id="WP_103873885.1">
    <property type="nucleotide sequence ID" value="NZ_FNUY01000007.1"/>
</dbReference>
<dbReference type="Proteomes" id="UP000236743">
    <property type="component" value="Unassembled WGS sequence"/>
</dbReference>
<reference evidence="2 3" key="1">
    <citation type="submission" date="2016-10" db="EMBL/GenBank/DDBJ databases">
        <authorList>
            <person name="de Groot N.N."/>
        </authorList>
    </citation>
    <scope>NUCLEOTIDE SEQUENCE [LARGE SCALE GENOMIC DNA]</scope>
    <source>
        <strain evidence="2 3">DSM 26656</strain>
    </source>
</reference>
<organism evidence="2 3">
    <name type="scientific">Bosea lathyri</name>
    <dbReference type="NCBI Taxonomy" id="1036778"/>
    <lineage>
        <taxon>Bacteria</taxon>
        <taxon>Pseudomonadati</taxon>
        <taxon>Pseudomonadota</taxon>
        <taxon>Alphaproteobacteria</taxon>
        <taxon>Hyphomicrobiales</taxon>
        <taxon>Boseaceae</taxon>
        <taxon>Bosea</taxon>
    </lineage>
</organism>
<dbReference type="AlphaFoldDB" id="A0A1H6BKD4"/>
<evidence type="ECO:0000313" key="3">
    <source>
        <dbReference type="Proteomes" id="UP000236743"/>
    </source>
</evidence>
<dbReference type="EMBL" id="FNUY01000007">
    <property type="protein sequence ID" value="SEG61143.1"/>
    <property type="molecule type" value="Genomic_DNA"/>
</dbReference>
<sequence length="149" mass="15991">MPAWLHGRPLWYVAPAVGLLAALVQPWPVAASLAVTYLLWGLFAWGRWFDLGRLPIDPFRPIDALERAIGAVSGGSDHLALFLRHVLILPGLALVGFVGGEPWLSAVAPFFAALVVALYEAAWRLSPTAPIILAEIGVGLLWGALILLV</sequence>
<proteinExistence type="predicted"/>
<evidence type="ECO:0000313" key="2">
    <source>
        <dbReference type="EMBL" id="SEG61143.1"/>
    </source>
</evidence>
<feature type="transmembrane region" description="Helical" evidence="1">
    <location>
        <begin position="103"/>
        <end position="122"/>
    </location>
</feature>
<feature type="transmembrane region" description="Helical" evidence="1">
    <location>
        <begin position="129"/>
        <end position="148"/>
    </location>
</feature>
<name>A0A1H6BKD4_9HYPH</name>
<evidence type="ECO:0000256" key="1">
    <source>
        <dbReference type="SAM" id="Phobius"/>
    </source>
</evidence>
<keyword evidence="3" id="KW-1185">Reference proteome</keyword>
<protein>
    <submittedName>
        <fullName evidence="2">Uncharacterized protein</fullName>
    </submittedName>
</protein>
<accession>A0A1H6BKD4</accession>
<keyword evidence="1" id="KW-1133">Transmembrane helix</keyword>
<keyword evidence="1" id="KW-0472">Membrane</keyword>
<feature type="transmembrane region" description="Helical" evidence="1">
    <location>
        <begin position="12"/>
        <end position="45"/>
    </location>
</feature>
<keyword evidence="1" id="KW-0812">Transmembrane</keyword>
<gene>
    <name evidence="2" type="ORF">SAMN04488115_107312</name>
</gene>